<dbReference type="Proteomes" id="UP001175211">
    <property type="component" value="Unassembled WGS sequence"/>
</dbReference>
<dbReference type="Gene3D" id="3.40.50.300">
    <property type="entry name" value="P-loop containing nucleotide triphosphate hydrolases"/>
    <property type="match status" value="1"/>
</dbReference>
<dbReference type="InterPro" id="IPR027417">
    <property type="entry name" value="P-loop_NTPase"/>
</dbReference>
<keyword evidence="1" id="KW-0677">Repeat</keyword>
<protein>
    <recommendedName>
        <fullName evidence="2">Nephrocystin 3-like N-terminal domain-containing protein</fullName>
    </recommendedName>
</protein>
<reference evidence="3" key="1">
    <citation type="submission" date="2023-06" db="EMBL/GenBank/DDBJ databases">
        <authorList>
            <consortium name="Lawrence Berkeley National Laboratory"/>
            <person name="Ahrendt S."/>
            <person name="Sahu N."/>
            <person name="Indic B."/>
            <person name="Wong-Bajracharya J."/>
            <person name="Merenyi Z."/>
            <person name="Ke H.-M."/>
            <person name="Monk M."/>
            <person name="Kocsube S."/>
            <person name="Drula E."/>
            <person name="Lipzen A."/>
            <person name="Balint B."/>
            <person name="Henrissat B."/>
            <person name="Andreopoulos B."/>
            <person name="Martin F.M."/>
            <person name="Harder C.B."/>
            <person name="Rigling D."/>
            <person name="Ford K.L."/>
            <person name="Foster G.D."/>
            <person name="Pangilinan J."/>
            <person name="Papanicolaou A."/>
            <person name="Barry K."/>
            <person name="LaButti K."/>
            <person name="Viragh M."/>
            <person name="Koriabine M."/>
            <person name="Yan M."/>
            <person name="Riley R."/>
            <person name="Champramary S."/>
            <person name="Plett K.L."/>
            <person name="Tsai I.J."/>
            <person name="Slot J."/>
            <person name="Sipos G."/>
            <person name="Plett J."/>
            <person name="Nagy L.G."/>
            <person name="Grigoriev I.V."/>
        </authorList>
    </citation>
    <scope>NUCLEOTIDE SEQUENCE</scope>
    <source>
        <strain evidence="3">CCBAS 213</strain>
    </source>
</reference>
<evidence type="ECO:0000259" key="2">
    <source>
        <dbReference type="Pfam" id="PF24883"/>
    </source>
</evidence>
<evidence type="ECO:0000313" key="3">
    <source>
        <dbReference type="EMBL" id="KAK0452069.1"/>
    </source>
</evidence>
<feature type="non-terminal residue" evidence="3">
    <location>
        <position position="282"/>
    </location>
</feature>
<organism evidence="3 4">
    <name type="scientific">Armillaria tabescens</name>
    <name type="common">Ringless honey mushroom</name>
    <name type="synonym">Agaricus tabescens</name>
    <dbReference type="NCBI Taxonomy" id="1929756"/>
    <lineage>
        <taxon>Eukaryota</taxon>
        <taxon>Fungi</taxon>
        <taxon>Dikarya</taxon>
        <taxon>Basidiomycota</taxon>
        <taxon>Agaricomycotina</taxon>
        <taxon>Agaricomycetes</taxon>
        <taxon>Agaricomycetidae</taxon>
        <taxon>Agaricales</taxon>
        <taxon>Marasmiineae</taxon>
        <taxon>Physalacriaceae</taxon>
        <taxon>Desarmillaria</taxon>
    </lineage>
</organism>
<dbReference type="EMBL" id="JAUEPS010000031">
    <property type="protein sequence ID" value="KAK0452069.1"/>
    <property type="molecule type" value="Genomic_DNA"/>
</dbReference>
<name>A0AA39K075_ARMTA</name>
<gene>
    <name evidence="3" type="ORF">EV420DRAFT_1311603</name>
</gene>
<feature type="domain" description="Nephrocystin 3-like N-terminal" evidence="2">
    <location>
        <begin position="1"/>
        <end position="149"/>
    </location>
</feature>
<dbReference type="Pfam" id="PF24883">
    <property type="entry name" value="NPHP3_N"/>
    <property type="match status" value="1"/>
</dbReference>
<accession>A0AA39K075</accession>
<dbReference type="GeneID" id="85352125"/>
<comment type="caution">
    <text evidence="3">The sequence shown here is derived from an EMBL/GenBank/DDBJ whole genome shotgun (WGS) entry which is preliminary data.</text>
</comment>
<dbReference type="RefSeq" id="XP_060327903.1">
    <property type="nucleotide sequence ID" value="XM_060468577.1"/>
</dbReference>
<dbReference type="InterPro" id="IPR056884">
    <property type="entry name" value="NPHP3-like_N"/>
</dbReference>
<evidence type="ECO:0000256" key="1">
    <source>
        <dbReference type="ARBA" id="ARBA00022737"/>
    </source>
</evidence>
<sequence>MLWCSGLAGTGKSSIVGTLHEHFVVHTSARNRLGAFIRYDRIRYPDASHLITSIAYSLGMFDRRIGTVISKVLQTNRNVLGLSPDSAKEQFDLLLRRPLESLPDLALEGPIVIIIDGLDESDITKEMLAVLFGGFGSKLPFIRLLVFSRPIERIQHSFHSVDPAAGAFHFVLDASEQSEHVQRDIKYFINVKFGEIYKAEPPGSTFKNTCEERYAVDKLAQRASGLFIWAAAACNFISANPNGRMLNAFLESNLPANAIDSLNILYRTALNTIVFEWKLDDV</sequence>
<dbReference type="AlphaFoldDB" id="A0AA39K075"/>
<evidence type="ECO:0000313" key="4">
    <source>
        <dbReference type="Proteomes" id="UP001175211"/>
    </source>
</evidence>
<proteinExistence type="predicted"/>
<dbReference type="PANTHER" id="PTHR10039">
    <property type="entry name" value="AMELOGENIN"/>
    <property type="match status" value="1"/>
</dbReference>
<keyword evidence="4" id="KW-1185">Reference proteome</keyword>